<evidence type="ECO:0000256" key="1">
    <source>
        <dbReference type="SAM" id="MobiDB-lite"/>
    </source>
</evidence>
<keyword evidence="2" id="KW-0472">Membrane</keyword>
<comment type="caution">
    <text evidence="3">The sequence shown here is derived from an EMBL/GenBank/DDBJ whole genome shotgun (WGS) entry which is preliminary data.</text>
</comment>
<name>A0A3M7RF06_BRAPC</name>
<feature type="transmembrane region" description="Helical" evidence="2">
    <location>
        <begin position="18"/>
        <end position="36"/>
    </location>
</feature>
<evidence type="ECO:0000256" key="2">
    <source>
        <dbReference type="SAM" id="Phobius"/>
    </source>
</evidence>
<gene>
    <name evidence="3" type="ORF">BpHYR1_046540</name>
</gene>
<sequence length="130" mass="14987">MVQNLRDKGSISISKTRFLFLVLIIHQIVLGIYLGLQTKNIEKLNEKSQKLGPCRLCDQMLTKKCYLRSHVQNVIIHKTGEKQLFPLHGSPKRLDPKYKIHFLKTKSQKISKNPNDSENDAEDCEPTSKK</sequence>
<dbReference type="Proteomes" id="UP000276133">
    <property type="component" value="Unassembled WGS sequence"/>
</dbReference>
<evidence type="ECO:0000313" key="3">
    <source>
        <dbReference type="EMBL" id="RNA22014.1"/>
    </source>
</evidence>
<keyword evidence="4" id="KW-1185">Reference proteome</keyword>
<keyword evidence="2" id="KW-0812">Transmembrane</keyword>
<reference evidence="3 4" key="1">
    <citation type="journal article" date="2018" name="Sci. Rep.">
        <title>Genomic signatures of local adaptation to the degree of environmental predictability in rotifers.</title>
        <authorList>
            <person name="Franch-Gras L."/>
            <person name="Hahn C."/>
            <person name="Garcia-Roger E.M."/>
            <person name="Carmona M.J."/>
            <person name="Serra M."/>
            <person name="Gomez A."/>
        </authorList>
    </citation>
    <scope>NUCLEOTIDE SEQUENCE [LARGE SCALE GENOMIC DNA]</scope>
    <source>
        <strain evidence="3">HYR1</strain>
    </source>
</reference>
<proteinExistence type="predicted"/>
<protein>
    <submittedName>
        <fullName evidence="3">Uncharacterized protein</fullName>
    </submittedName>
</protein>
<evidence type="ECO:0000313" key="4">
    <source>
        <dbReference type="Proteomes" id="UP000276133"/>
    </source>
</evidence>
<keyword evidence="2" id="KW-1133">Transmembrane helix</keyword>
<feature type="compositionally biased region" description="Acidic residues" evidence="1">
    <location>
        <begin position="117"/>
        <end position="130"/>
    </location>
</feature>
<dbReference type="AlphaFoldDB" id="A0A3M7RF06"/>
<dbReference type="EMBL" id="REGN01003551">
    <property type="protein sequence ID" value="RNA22014.1"/>
    <property type="molecule type" value="Genomic_DNA"/>
</dbReference>
<accession>A0A3M7RF06</accession>
<feature type="region of interest" description="Disordered" evidence="1">
    <location>
        <begin position="105"/>
        <end position="130"/>
    </location>
</feature>
<organism evidence="3 4">
    <name type="scientific">Brachionus plicatilis</name>
    <name type="common">Marine rotifer</name>
    <name type="synonym">Brachionus muelleri</name>
    <dbReference type="NCBI Taxonomy" id="10195"/>
    <lineage>
        <taxon>Eukaryota</taxon>
        <taxon>Metazoa</taxon>
        <taxon>Spiralia</taxon>
        <taxon>Gnathifera</taxon>
        <taxon>Rotifera</taxon>
        <taxon>Eurotatoria</taxon>
        <taxon>Monogononta</taxon>
        <taxon>Pseudotrocha</taxon>
        <taxon>Ploima</taxon>
        <taxon>Brachionidae</taxon>
        <taxon>Brachionus</taxon>
    </lineage>
</organism>